<evidence type="ECO:0000256" key="8">
    <source>
        <dbReference type="SAM" id="Phobius"/>
    </source>
</evidence>
<dbReference type="Pfam" id="PF13727">
    <property type="entry name" value="CoA_binding_3"/>
    <property type="match status" value="1"/>
</dbReference>
<sequence length="520" mass="55865">MDGKADSVRTPTEGQGVLTRSAVGGGSTVRTGVDGAERALLPIAPGRGRPTLRHEWEPTLVRRVRVVDLVVVSGAALGAQAVGPGAPATLQQVLVVLVVIAAWLGALAVHGSHSPRVLGSGPEEYRCVISATLRLFGLAAIAALLLRADAVRGYFAVTLPLGLAGLLVTRWLVRRAIARMRERGESQTAVLIVGRERATRDVAASFARNLASGHRVVGVCVPGYSGERGQYLEVGGRNIPIFGDERSVIAALEFSGADTVAVTATEELGHGGIQQLIWQLESYDVDLVVSPGVVDIAGPRLLMRPVAGLPLIYLDKPAYRGAQRLGKWFFDIAVAVVALLLTIPLLLVIAGAIKVSSRGPVLYRSSRVGRNGKQFSMLKFRSMVADADELREELQPLNEADGGMFKIRDDPRVTPIGRFIRRYSLDELPQFVNVVKGEMSVVGPRPPLPSEVADYEGEVHRRLLVKPGMTGLWQIGGRSDLSWEETVRLDLSYVDNWSTIGDLLIVVKTVRAVLAGEGAY</sequence>
<feature type="transmembrane region" description="Helical" evidence="8">
    <location>
        <begin position="131"/>
        <end position="148"/>
    </location>
</feature>
<evidence type="ECO:0000256" key="4">
    <source>
        <dbReference type="ARBA" id="ARBA00022692"/>
    </source>
</evidence>
<evidence type="ECO:0000256" key="1">
    <source>
        <dbReference type="ARBA" id="ARBA00004141"/>
    </source>
</evidence>
<feature type="transmembrane region" description="Helical" evidence="8">
    <location>
        <begin position="154"/>
        <end position="173"/>
    </location>
</feature>
<comment type="similarity">
    <text evidence="2">Belongs to the bacterial sugar transferase family.</text>
</comment>
<keyword evidence="11" id="KW-1185">Reference proteome</keyword>
<dbReference type="Pfam" id="PF02397">
    <property type="entry name" value="Bac_transf"/>
    <property type="match status" value="1"/>
</dbReference>
<keyword evidence="3 10" id="KW-0808">Transferase</keyword>
<gene>
    <name evidence="10" type="ORF">KV203_13815</name>
</gene>
<keyword evidence="5 8" id="KW-1133">Transmembrane helix</keyword>
<evidence type="ECO:0000313" key="10">
    <source>
        <dbReference type="EMBL" id="QXQ12982.1"/>
    </source>
</evidence>
<dbReference type="EMBL" id="CP079105">
    <property type="protein sequence ID" value="QXQ12982.1"/>
    <property type="molecule type" value="Genomic_DNA"/>
</dbReference>
<evidence type="ECO:0000256" key="3">
    <source>
        <dbReference type="ARBA" id="ARBA00022679"/>
    </source>
</evidence>
<dbReference type="PANTHER" id="PTHR30576">
    <property type="entry name" value="COLANIC BIOSYNTHESIS UDP-GLUCOSE LIPID CARRIER TRANSFERASE"/>
    <property type="match status" value="1"/>
</dbReference>
<protein>
    <submittedName>
        <fullName evidence="10">Sugar transferase</fullName>
    </submittedName>
</protein>
<evidence type="ECO:0000313" key="11">
    <source>
        <dbReference type="Proteomes" id="UP000887023"/>
    </source>
</evidence>
<proteinExistence type="inferred from homology"/>
<dbReference type="GO" id="GO:0016740">
    <property type="term" value="F:transferase activity"/>
    <property type="evidence" value="ECO:0007669"/>
    <property type="project" value="UniProtKB-KW"/>
</dbReference>
<keyword evidence="4 8" id="KW-0812">Transmembrane</keyword>
<feature type="region of interest" description="Disordered" evidence="7">
    <location>
        <begin position="1"/>
        <end position="31"/>
    </location>
</feature>
<evidence type="ECO:0000256" key="6">
    <source>
        <dbReference type="ARBA" id="ARBA00023136"/>
    </source>
</evidence>
<keyword evidence="6 8" id="KW-0472">Membrane</keyword>
<evidence type="ECO:0000256" key="2">
    <source>
        <dbReference type="ARBA" id="ARBA00006464"/>
    </source>
</evidence>
<dbReference type="InterPro" id="IPR017475">
    <property type="entry name" value="EPS_sugar_tfrase"/>
</dbReference>
<evidence type="ECO:0000256" key="5">
    <source>
        <dbReference type="ARBA" id="ARBA00022989"/>
    </source>
</evidence>
<organism evidence="10 11">
    <name type="scientific">Skermania pinensis</name>
    <dbReference type="NCBI Taxonomy" id="39122"/>
    <lineage>
        <taxon>Bacteria</taxon>
        <taxon>Bacillati</taxon>
        <taxon>Actinomycetota</taxon>
        <taxon>Actinomycetes</taxon>
        <taxon>Mycobacteriales</taxon>
        <taxon>Gordoniaceae</taxon>
        <taxon>Skermania</taxon>
    </lineage>
</organism>
<dbReference type="PANTHER" id="PTHR30576:SF10">
    <property type="entry name" value="SLL5057 PROTEIN"/>
    <property type="match status" value="1"/>
</dbReference>
<accession>A0ABX8S572</accession>
<dbReference type="Proteomes" id="UP000887023">
    <property type="component" value="Chromosome"/>
</dbReference>
<reference evidence="10" key="1">
    <citation type="submission" date="2021-07" db="EMBL/GenBank/DDBJ databases">
        <title>Candidatus Kaistella beijingensis sp. nov. isolated from a municipal wastewater treatment plant is involved in sludge foaming.</title>
        <authorList>
            <person name="Song Y."/>
            <person name="Liu S.-J."/>
        </authorList>
    </citation>
    <scope>NUCLEOTIDE SEQUENCE</scope>
    <source>
        <strain evidence="10">DSM 43998</strain>
    </source>
</reference>
<dbReference type="NCBIfam" id="TIGR03025">
    <property type="entry name" value="EPS_sugtrans"/>
    <property type="match status" value="1"/>
</dbReference>
<comment type="subcellular location">
    <subcellularLocation>
        <location evidence="1">Membrane</location>
        <topology evidence="1">Multi-pass membrane protein</topology>
    </subcellularLocation>
</comment>
<evidence type="ECO:0000259" key="9">
    <source>
        <dbReference type="Pfam" id="PF02397"/>
    </source>
</evidence>
<name>A0ABX8S572_9ACTN</name>
<feature type="domain" description="Bacterial sugar transferase" evidence="9">
    <location>
        <begin position="327"/>
        <end position="514"/>
    </location>
</feature>
<feature type="transmembrane region" description="Helical" evidence="8">
    <location>
        <begin position="328"/>
        <end position="353"/>
    </location>
</feature>
<feature type="transmembrane region" description="Helical" evidence="8">
    <location>
        <begin position="66"/>
        <end position="83"/>
    </location>
</feature>
<dbReference type="InterPro" id="IPR003362">
    <property type="entry name" value="Bact_transf"/>
</dbReference>
<feature type="transmembrane region" description="Helical" evidence="8">
    <location>
        <begin position="89"/>
        <end position="110"/>
    </location>
</feature>
<evidence type="ECO:0000256" key="7">
    <source>
        <dbReference type="SAM" id="MobiDB-lite"/>
    </source>
</evidence>